<proteinExistence type="predicted"/>
<gene>
    <name evidence="2" type="ORF">JKP88DRAFT_208288</name>
</gene>
<reference evidence="2" key="1">
    <citation type="submission" date="2021-02" db="EMBL/GenBank/DDBJ databases">
        <title>First Annotated Genome of the Yellow-green Alga Tribonema minus.</title>
        <authorList>
            <person name="Mahan K.M."/>
        </authorList>
    </citation>
    <scope>NUCLEOTIDE SEQUENCE</scope>
    <source>
        <strain evidence="2">UTEX B ZZ1240</strain>
    </source>
</reference>
<dbReference type="EMBL" id="JAFCMP010000163">
    <property type="protein sequence ID" value="KAG5184499.1"/>
    <property type="molecule type" value="Genomic_DNA"/>
</dbReference>
<feature type="domain" description="Endoribonuclease L-PSP/chorismate mutase-like" evidence="1">
    <location>
        <begin position="24"/>
        <end position="159"/>
    </location>
</feature>
<dbReference type="SUPFAM" id="SSF55298">
    <property type="entry name" value="YjgF-like"/>
    <property type="match status" value="1"/>
</dbReference>
<dbReference type="CDD" id="cd02199">
    <property type="entry name" value="YjgF_YER057c_UK114_like_1"/>
    <property type="match status" value="1"/>
</dbReference>
<evidence type="ECO:0000313" key="3">
    <source>
        <dbReference type="Proteomes" id="UP000664859"/>
    </source>
</evidence>
<dbReference type="Gene3D" id="3.30.1330.40">
    <property type="entry name" value="RutC-like"/>
    <property type="match status" value="1"/>
</dbReference>
<sequence length="175" mass="18622">MLRSTLKAVATPTFQLAKRGVQIEARLAQRGIQLSDPVPPKGNYVPAVRSGNTLFLAGHIPLMPDNNLAKGKVGKDVTPEQANAIARQVAINILSTLKVELGDLDRVTRIVKLVGFVNCTDDFTGQPGVINGASDLFVEVFGKKGVHARSAVGTNALPLGIPVEIEAVIEFSEDE</sequence>
<comment type="caution">
    <text evidence="2">The sequence shown here is derived from an EMBL/GenBank/DDBJ whole genome shotgun (WGS) entry which is preliminary data.</text>
</comment>
<dbReference type="InterPro" id="IPR035959">
    <property type="entry name" value="RutC-like_sf"/>
</dbReference>
<dbReference type="OrthoDB" id="309640at2759"/>
<protein>
    <submittedName>
        <fullName evidence="2">Putative translation initiation inhibitor</fullName>
    </submittedName>
</protein>
<accession>A0A835Z1E3</accession>
<dbReference type="InterPro" id="IPR013813">
    <property type="entry name" value="Endoribo_LPSP/chorism_mut-like"/>
</dbReference>
<dbReference type="Pfam" id="PF14588">
    <property type="entry name" value="YjgF_endoribonc"/>
    <property type="match status" value="1"/>
</dbReference>
<dbReference type="PANTHER" id="PTHR43760:SF1">
    <property type="entry name" value="ENDORIBONUCLEASE L-PSP_CHORISMATE MUTASE-LIKE DOMAIN-CONTAINING PROTEIN"/>
    <property type="match status" value="1"/>
</dbReference>
<evidence type="ECO:0000259" key="1">
    <source>
        <dbReference type="Pfam" id="PF14588"/>
    </source>
</evidence>
<evidence type="ECO:0000313" key="2">
    <source>
        <dbReference type="EMBL" id="KAG5184499.1"/>
    </source>
</evidence>
<dbReference type="AlphaFoldDB" id="A0A835Z1E3"/>
<dbReference type="PANTHER" id="PTHR43760">
    <property type="entry name" value="ENDORIBONUCLEASE-RELATED"/>
    <property type="match status" value="1"/>
</dbReference>
<dbReference type="Proteomes" id="UP000664859">
    <property type="component" value="Unassembled WGS sequence"/>
</dbReference>
<name>A0A835Z1E3_9STRA</name>
<keyword evidence="3" id="KW-1185">Reference proteome</keyword>
<organism evidence="2 3">
    <name type="scientific">Tribonema minus</name>
    <dbReference type="NCBI Taxonomy" id="303371"/>
    <lineage>
        <taxon>Eukaryota</taxon>
        <taxon>Sar</taxon>
        <taxon>Stramenopiles</taxon>
        <taxon>Ochrophyta</taxon>
        <taxon>PX clade</taxon>
        <taxon>Xanthophyceae</taxon>
        <taxon>Tribonematales</taxon>
        <taxon>Tribonemataceae</taxon>
        <taxon>Tribonema</taxon>
    </lineage>
</organism>